<dbReference type="Gene3D" id="1.10.340.70">
    <property type="match status" value="1"/>
</dbReference>
<reference evidence="2" key="1">
    <citation type="submission" date="2020-08" db="EMBL/GenBank/DDBJ databases">
        <title>Multicomponent nature underlies the extraordinary mechanical properties of spider dragline silk.</title>
        <authorList>
            <person name="Kono N."/>
            <person name="Nakamura H."/>
            <person name="Mori M."/>
            <person name="Yoshida Y."/>
            <person name="Ohtoshi R."/>
            <person name="Malay A.D."/>
            <person name="Moran D.A.P."/>
            <person name="Tomita M."/>
            <person name="Numata K."/>
            <person name="Arakawa K."/>
        </authorList>
    </citation>
    <scope>NUCLEOTIDE SEQUENCE</scope>
</reference>
<dbReference type="Proteomes" id="UP000886998">
    <property type="component" value="Unassembled WGS sequence"/>
</dbReference>
<evidence type="ECO:0000313" key="3">
    <source>
        <dbReference type="Proteomes" id="UP000886998"/>
    </source>
</evidence>
<protein>
    <submittedName>
        <fullName evidence="2">Integrase catalytic domain-containing protein</fullName>
    </submittedName>
</protein>
<evidence type="ECO:0000313" key="2">
    <source>
        <dbReference type="EMBL" id="GFY69288.1"/>
    </source>
</evidence>
<sequence>MAGYLTSTISFGSFAHLLQLLSGFIPNALDKRGIDFLPFHLTRQAFPSSCLRKTGEPLSISVSLGKLPVTPSVRLVITARQFLLTRYECDDKIIKLRPIVDSDGLIRAKTIVLLIEIIVKTKFPIVLPSDHTVVKLLIMNEHIDLLHAGTSMLMSYLRKKYWIINARKIIQNCIQKCVKCQRFTSERCDANPGILPNDRMFSPPTTAWWDGWWERLEQMVKQILLKIRGRTALNYEELLTVLCDCERIIKARPLAYVSDDVRDFSPLTPECF</sequence>
<organism evidence="2 3">
    <name type="scientific">Trichonephila inaurata madagascariensis</name>
    <dbReference type="NCBI Taxonomy" id="2747483"/>
    <lineage>
        <taxon>Eukaryota</taxon>
        <taxon>Metazoa</taxon>
        <taxon>Ecdysozoa</taxon>
        <taxon>Arthropoda</taxon>
        <taxon>Chelicerata</taxon>
        <taxon>Arachnida</taxon>
        <taxon>Araneae</taxon>
        <taxon>Araneomorphae</taxon>
        <taxon>Entelegynae</taxon>
        <taxon>Araneoidea</taxon>
        <taxon>Nephilidae</taxon>
        <taxon>Trichonephila</taxon>
        <taxon>Trichonephila inaurata</taxon>
    </lineage>
</organism>
<comment type="caution">
    <text evidence="2">The sequence shown here is derived from an EMBL/GenBank/DDBJ whole genome shotgun (WGS) entry which is preliminary data.</text>
</comment>
<name>A0A8X7CHN5_9ARAC</name>
<evidence type="ECO:0000259" key="1">
    <source>
        <dbReference type="Pfam" id="PF17921"/>
    </source>
</evidence>
<feature type="domain" description="Integrase zinc-binding" evidence="1">
    <location>
        <begin position="131"/>
        <end position="184"/>
    </location>
</feature>
<gene>
    <name evidence="2" type="primary">AVEN_52673_1</name>
    <name evidence="2" type="ORF">TNIN_213011</name>
</gene>
<keyword evidence="3" id="KW-1185">Reference proteome</keyword>
<accession>A0A8X7CHN5</accession>
<proteinExistence type="predicted"/>
<dbReference type="AlphaFoldDB" id="A0A8X7CHN5"/>
<dbReference type="EMBL" id="BMAV01017537">
    <property type="protein sequence ID" value="GFY69288.1"/>
    <property type="molecule type" value="Genomic_DNA"/>
</dbReference>
<dbReference type="PANTHER" id="PTHR47331:SF2">
    <property type="match status" value="1"/>
</dbReference>
<dbReference type="InterPro" id="IPR041588">
    <property type="entry name" value="Integrase_H2C2"/>
</dbReference>
<dbReference type="PANTHER" id="PTHR47331">
    <property type="entry name" value="PHD-TYPE DOMAIN-CONTAINING PROTEIN"/>
    <property type="match status" value="1"/>
</dbReference>
<dbReference type="Pfam" id="PF17921">
    <property type="entry name" value="Integrase_H2C2"/>
    <property type="match status" value="1"/>
</dbReference>